<evidence type="ECO:0000259" key="4">
    <source>
        <dbReference type="Pfam" id="PF00561"/>
    </source>
</evidence>
<comment type="similarity">
    <text evidence="1">Belongs to the peptidase S33 family.</text>
</comment>
<name>A0A428Z178_KIBAR</name>
<dbReference type="PANTHER" id="PTHR43248">
    <property type="entry name" value="2-SUCCINYL-6-HYDROXY-2,4-CYCLOHEXADIENE-1-CARBOXYLATE SYNTHASE"/>
    <property type="match status" value="1"/>
</dbReference>
<proteinExistence type="inferred from homology"/>
<evidence type="ECO:0000313" key="6">
    <source>
        <dbReference type="EMBL" id="RSM78593.1"/>
    </source>
</evidence>
<sequence>MQVPPCRTGCEAGYLTRQGRDLGGVKLAIRARFAVLAGLLAAGSVLVAPGATAQSAVPAVQWGACPEESLKDVPPAERPLFNCATYAVPLDHDKPRKETISLALMRRAASNQQQRIGSLFLNPGGPGGSGWGLPLAGKAIFQPEVLERFDLVGFDPRGVARSTPLRCFKTNEEANAVFAKAALVPVTKQQINDTVDAYAEYSDYCARNAGDLLEHMATKDVAQDLDLLRQAVGDKKLTYVGFSYGTLLGATYVNMFPRNSRAIILDGNVDPRLRLTNGLQYDRERAIGFEIALEAYLKRCDAEGDKCAFSEGNPRAKFDEIRNHLRKEPITLPNGDVLTLDSFTGGVGGNLYSPAVLKALAVALQEVYNVLHPSGSAQLATADLSVLTKPSKVGKYDAPADTPYTSDDSYQAVNCSDKPFPRHPQLIPLLADVWERESPTFGRYQIFSDPLACATWPAKHPDPYRGPWGRKTENPVLVIGNYYDPATQYEFAKRMSRQLGNSVLLSVDAFGHCILGDSLGVDKAAANYLITLQAPKPGQVYQPNAQPF</sequence>
<dbReference type="Gene3D" id="3.40.50.1820">
    <property type="entry name" value="alpha/beta hydrolase"/>
    <property type="match status" value="1"/>
</dbReference>
<dbReference type="AlphaFoldDB" id="A0A428Z178"/>
<gene>
    <name evidence="6" type="ORF">DMH04_33625</name>
</gene>
<accession>A0A428Z178</accession>
<dbReference type="InterPro" id="IPR013595">
    <property type="entry name" value="Pept_S33_TAP-like_C"/>
</dbReference>
<evidence type="ECO:0000313" key="7">
    <source>
        <dbReference type="Proteomes" id="UP000287547"/>
    </source>
</evidence>
<comment type="caution">
    <text evidence="6">The sequence shown here is derived from an EMBL/GenBank/DDBJ whole genome shotgun (WGS) entry which is preliminary data.</text>
</comment>
<dbReference type="PANTHER" id="PTHR43248:SF29">
    <property type="entry name" value="TRIPEPTIDYL AMINOPEPTIDASE"/>
    <property type="match status" value="1"/>
</dbReference>
<keyword evidence="2" id="KW-0732">Signal</keyword>
<dbReference type="InterPro" id="IPR000073">
    <property type="entry name" value="AB_hydrolase_1"/>
</dbReference>
<evidence type="ECO:0000256" key="3">
    <source>
        <dbReference type="ARBA" id="ARBA00022801"/>
    </source>
</evidence>
<dbReference type="Proteomes" id="UP000287547">
    <property type="component" value="Unassembled WGS sequence"/>
</dbReference>
<dbReference type="InterPro" id="IPR051601">
    <property type="entry name" value="Serine_prot/Carboxylest_S33"/>
</dbReference>
<dbReference type="InterPro" id="IPR029058">
    <property type="entry name" value="AB_hydrolase_fold"/>
</dbReference>
<feature type="domain" description="Peptidase S33 tripeptidyl aminopeptidase-like C-terminal" evidence="5">
    <location>
        <begin position="439"/>
        <end position="539"/>
    </location>
</feature>
<reference evidence="6 7" key="1">
    <citation type="submission" date="2018-05" db="EMBL/GenBank/DDBJ databases">
        <title>Evolution of GPA BGCs.</title>
        <authorList>
            <person name="Waglechner N."/>
            <person name="Wright G.D."/>
        </authorList>
    </citation>
    <scope>NUCLEOTIDE SEQUENCE [LARGE SCALE GENOMIC DNA]</scope>
    <source>
        <strain evidence="6 7">A82846</strain>
    </source>
</reference>
<organism evidence="6 7">
    <name type="scientific">Kibdelosporangium aridum</name>
    <dbReference type="NCBI Taxonomy" id="2030"/>
    <lineage>
        <taxon>Bacteria</taxon>
        <taxon>Bacillati</taxon>
        <taxon>Actinomycetota</taxon>
        <taxon>Actinomycetes</taxon>
        <taxon>Pseudonocardiales</taxon>
        <taxon>Pseudonocardiaceae</taxon>
        <taxon>Kibdelosporangium</taxon>
    </lineage>
</organism>
<feature type="domain" description="AB hydrolase-1" evidence="4">
    <location>
        <begin position="119"/>
        <end position="269"/>
    </location>
</feature>
<dbReference type="Pfam" id="PF00561">
    <property type="entry name" value="Abhydrolase_1"/>
    <property type="match status" value="1"/>
</dbReference>
<dbReference type="OrthoDB" id="4006962at2"/>
<evidence type="ECO:0000259" key="5">
    <source>
        <dbReference type="Pfam" id="PF08386"/>
    </source>
</evidence>
<dbReference type="GO" id="GO:0016787">
    <property type="term" value="F:hydrolase activity"/>
    <property type="evidence" value="ECO:0007669"/>
    <property type="project" value="UniProtKB-KW"/>
</dbReference>
<dbReference type="Pfam" id="PF08386">
    <property type="entry name" value="Abhydrolase_4"/>
    <property type="match status" value="1"/>
</dbReference>
<keyword evidence="3" id="KW-0378">Hydrolase</keyword>
<evidence type="ECO:0000256" key="1">
    <source>
        <dbReference type="ARBA" id="ARBA00010088"/>
    </source>
</evidence>
<dbReference type="SUPFAM" id="SSF53474">
    <property type="entry name" value="alpha/beta-Hydrolases"/>
    <property type="match status" value="1"/>
</dbReference>
<protein>
    <submittedName>
        <fullName evidence="6">Peptidase</fullName>
    </submittedName>
</protein>
<dbReference type="EMBL" id="QHKI01000036">
    <property type="protein sequence ID" value="RSM78593.1"/>
    <property type="molecule type" value="Genomic_DNA"/>
</dbReference>
<evidence type="ECO:0000256" key="2">
    <source>
        <dbReference type="ARBA" id="ARBA00022729"/>
    </source>
</evidence>